<dbReference type="SUPFAM" id="SSF56281">
    <property type="entry name" value="Metallo-hydrolase/oxidoreductase"/>
    <property type="match status" value="1"/>
</dbReference>
<dbReference type="Proteomes" id="UP001228905">
    <property type="component" value="Unassembled WGS sequence"/>
</dbReference>
<evidence type="ECO:0000313" key="2">
    <source>
        <dbReference type="Proteomes" id="UP001228905"/>
    </source>
</evidence>
<dbReference type="RefSeq" id="WP_307349016.1">
    <property type="nucleotide sequence ID" value="NZ_JAUSVS010000003.1"/>
</dbReference>
<name>A0ABU0ISJ5_9CAUL</name>
<organism evidence="1 2">
    <name type="scientific">Caulobacter ginsengisoli</name>
    <dbReference type="NCBI Taxonomy" id="400775"/>
    <lineage>
        <taxon>Bacteria</taxon>
        <taxon>Pseudomonadati</taxon>
        <taxon>Pseudomonadota</taxon>
        <taxon>Alphaproteobacteria</taxon>
        <taxon>Caulobacterales</taxon>
        <taxon>Caulobacteraceae</taxon>
        <taxon>Caulobacter</taxon>
    </lineage>
</organism>
<keyword evidence="2" id="KW-1185">Reference proteome</keyword>
<proteinExistence type="predicted"/>
<dbReference type="EMBL" id="JAUSVS010000003">
    <property type="protein sequence ID" value="MDQ0464385.1"/>
    <property type="molecule type" value="Genomic_DNA"/>
</dbReference>
<protein>
    <recommendedName>
        <fullName evidence="3">Metallo-beta-lactamase domain-containing protein</fullName>
    </recommendedName>
</protein>
<evidence type="ECO:0008006" key="3">
    <source>
        <dbReference type="Google" id="ProtNLM"/>
    </source>
</evidence>
<evidence type="ECO:0000313" key="1">
    <source>
        <dbReference type="EMBL" id="MDQ0464385.1"/>
    </source>
</evidence>
<reference evidence="1 2" key="1">
    <citation type="submission" date="2023-07" db="EMBL/GenBank/DDBJ databases">
        <title>Genomic Encyclopedia of Type Strains, Phase IV (KMG-IV): sequencing the most valuable type-strain genomes for metagenomic binning, comparative biology and taxonomic classification.</title>
        <authorList>
            <person name="Goeker M."/>
        </authorList>
    </citation>
    <scope>NUCLEOTIDE SEQUENCE [LARGE SCALE GENOMIC DNA]</scope>
    <source>
        <strain evidence="1 2">DSM 18695</strain>
    </source>
</reference>
<comment type="caution">
    <text evidence="1">The sequence shown here is derived from an EMBL/GenBank/DDBJ whole genome shotgun (WGS) entry which is preliminary data.</text>
</comment>
<dbReference type="Gene3D" id="3.60.15.10">
    <property type="entry name" value="Ribonuclease Z/Hydroxyacylglutathione hydrolase-like"/>
    <property type="match status" value="1"/>
</dbReference>
<accession>A0ABU0ISJ5</accession>
<dbReference type="InterPro" id="IPR036866">
    <property type="entry name" value="RibonucZ/Hydroxyglut_hydro"/>
</dbReference>
<gene>
    <name evidence="1" type="ORF">QO010_002166</name>
</gene>
<sequence>MSVQAPQPPAAITVRMYRGLLGDCFLLTQTLPDRPPYRALIDCGVLQCIGAAGSKPATKAATVHMQDVATSLAADTGGVLDLVVATHEHYDHLSGFLLAFDTLKALTIKKVWMAWTENPTDSQANQFRKTTDSALSALAGAVKLTALAGDDRLESIRDLLQFYGDLDDIAGLGLTGKAPQALDKSPRSCAGALDWLKLKAPDQVSYLEPGEVVKFGLDDSLTAYVLGPPRTMARLKQLDPSAGAGREVYLTKPDEVAALQSTLKIHQGQETIVANDLPFSTRFSLGKDETAGFSTAVLYDDPQAKDRRIDAEWLGSAETLALKIDGDVNNTSLALAIEAPGGDVLLFPADAQVGNWLSWHDQTYPAKPAKPDDPVRSAPDILSRVVFYKVGHHASHNATARAQGLELMTSPHLAAMIPVVETVAHEQKSKNNPAGWSMPYPDLYARLLAMTQRRVVRGDGQLADEQAAFQDSQKFQLSYDGANPDDPLWAELRLATALPVEPAAPE</sequence>